<keyword evidence="2" id="KW-1185">Reference proteome</keyword>
<accession>A0ABN8LZI4</accession>
<reference evidence="1 2" key="1">
    <citation type="submission" date="2022-05" db="EMBL/GenBank/DDBJ databases">
        <authorList>
            <consortium name="Genoscope - CEA"/>
            <person name="William W."/>
        </authorList>
    </citation>
    <scope>NUCLEOTIDE SEQUENCE [LARGE SCALE GENOMIC DNA]</scope>
</reference>
<dbReference type="EMBL" id="CALNXI010000208">
    <property type="protein sequence ID" value="CAH3022158.1"/>
    <property type="molecule type" value="Genomic_DNA"/>
</dbReference>
<evidence type="ECO:0000313" key="1">
    <source>
        <dbReference type="EMBL" id="CAH3022158.1"/>
    </source>
</evidence>
<dbReference type="Proteomes" id="UP001159427">
    <property type="component" value="Unassembled WGS sequence"/>
</dbReference>
<sequence length="226" mass="26108">MAMEAQSERCLSPIYSPPVIITPDNSSYPTKLRAKKIHSRTSLATDRFSCISFLTTSHRSDYSVWIPRWRSLPCNLEEEIFYDDCPEFLKAWSRYRITNMTRRYKTMDYIHMVLDDTSREIYTEIDGCCGGDLSASVGLSVSRDLLNSPADFTETGSGIVPRSASDENIQYYDQEFDKQWNLTQMNLSYAFPSSRSCSSENLNAEQKTFNRIEKWLRKCNSGTNRQ</sequence>
<organism evidence="1 2">
    <name type="scientific">Porites evermanni</name>
    <dbReference type="NCBI Taxonomy" id="104178"/>
    <lineage>
        <taxon>Eukaryota</taxon>
        <taxon>Metazoa</taxon>
        <taxon>Cnidaria</taxon>
        <taxon>Anthozoa</taxon>
        <taxon>Hexacorallia</taxon>
        <taxon>Scleractinia</taxon>
        <taxon>Fungiina</taxon>
        <taxon>Poritidae</taxon>
        <taxon>Porites</taxon>
    </lineage>
</organism>
<comment type="caution">
    <text evidence="1">The sequence shown here is derived from an EMBL/GenBank/DDBJ whole genome shotgun (WGS) entry which is preliminary data.</text>
</comment>
<gene>
    <name evidence="1" type="ORF">PEVE_00014339</name>
</gene>
<protein>
    <submittedName>
        <fullName evidence="1">Uncharacterized protein</fullName>
    </submittedName>
</protein>
<evidence type="ECO:0000313" key="2">
    <source>
        <dbReference type="Proteomes" id="UP001159427"/>
    </source>
</evidence>
<proteinExistence type="predicted"/>
<name>A0ABN8LZI4_9CNID</name>